<dbReference type="AlphaFoldDB" id="V2UZT6"/>
<dbReference type="SUPFAM" id="SSF48371">
    <property type="entry name" value="ARM repeat"/>
    <property type="match status" value="1"/>
</dbReference>
<protein>
    <submittedName>
        <fullName evidence="1">Uncharacterized protein</fullName>
    </submittedName>
</protein>
<accession>V2UZT6</accession>
<evidence type="ECO:0000313" key="2">
    <source>
        <dbReference type="Proteomes" id="UP000017404"/>
    </source>
</evidence>
<dbReference type="PATRIC" id="fig|1120928.5.peg.1850"/>
<dbReference type="InterPro" id="IPR016024">
    <property type="entry name" value="ARM-type_fold"/>
</dbReference>
<sequence>MQNIFKQLLAPTWQQRQQAAKACSEYYSYEDDLAIETKQQLQEWLLELGEQKNLYLTAILSFWSHVTNLEAKYKAASSRHINAFYQACIDRATCESWRKQDLEKHFPLDENDEKLQIDWLSSPFTPIHFIVNLTDELEPLQQQLIDMLPNLASHVGDLIKQTLAKMPQITDTTYQACLEEFRDSCNTGNFQKFAQHINTPARILQWCDYYSLENNRDAEILDHYLDIAEYAPQHSATQILTALIDFYQCYPSIERTPQLLHTFASLCQHTGAFPPFVIDFAMQVLAQEREESASFWDESLVYFLTHYDAETYTDDISYFLDHPHERYHYTAYAALLAIDNINHIPTPLTGRLIKYGLFEGRFDPNFQGKADHFFTLVKSIDVIHLKQFESIFKQALTDYLDFEFYDDLVEDILPILIYLTEQGIDLKSDIKTIIEKLELEYAQDIDIDEDQPASNIDEILAQSKTEMTTLGLTNDEAELELQQSMLLMKQLFGVAEDQTLEEKFEQNRQDTTQEDSPDEVGILLRKLKLLAT</sequence>
<organism evidence="1 2">
    <name type="scientific">Acinetobacter tjernbergiae DSM 14971 = CIP 107465</name>
    <dbReference type="NCBI Taxonomy" id="1120928"/>
    <lineage>
        <taxon>Bacteria</taxon>
        <taxon>Pseudomonadati</taxon>
        <taxon>Pseudomonadota</taxon>
        <taxon>Gammaproteobacteria</taxon>
        <taxon>Moraxellales</taxon>
        <taxon>Moraxellaceae</taxon>
        <taxon>Acinetobacter</taxon>
    </lineage>
</organism>
<dbReference type="RefSeq" id="WP_018677361.1">
    <property type="nucleotide sequence ID" value="NZ_AYEV01000016.1"/>
</dbReference>
<comment type="caution">
    <text evidence="1">The sequence shown here is derived from an EMBL/GenBank/DDBJ whole genome shotgun (WGS) entry which is preliminary data.</text>
</comment>
<gene>
    <name evidence="1" type="ORF">F990_01819</name>
</gene>
<proteinExistence type="predicted"/>
<keyword evidence="2" id="KW-1185">Reference proteome</keyword>
<name>V2UZT6_9GAMM</name>
<dbReference type="Proteomes" id="UP000017404">
    <property type="component" value="Unassembled WGS sequence"/>
</dbReference>
<dbReference type="EMBL" id="AYEV01000016">
    <property type="protein sequence ID" value="ESK55527.1"/>
    <property type="molecule type" value="Genomic_DNA"/>
</dbReference>
<dbReference type="OrthoDB" id="9959538at2"/>
<reference evidence="1 2" key="1">
    <citation type="submission" date="2013-10" db="EMBL/GenBank/DDBJ databases">
        <title>The Genome Sequence of Acinetobacter tjernbergiae CIP107465.</title>
        <authorList>
            <consortium name="The Broad Institute Genomics Platform"/>
            <consortium name="The Broad Institute Genome Sequencing Center for Infectious Disease"/>
            <person name="Cerqueira G."/>
            <person name="Feldgarden M."/>
            <person name="Courvalin P."/>
            <person name="Grillot-Courvalin C."/>
            <person name="Clermont D."/>
            <person name="Rocha E."/>
            <person name="Yoon E.-J."/>
            <person name="Nemec A."/>
            <person name="Young S.K."/>
            <person name="Zeng Q."/>
            <person name="Gargeya S."/>
            <person name="Fitzgerald M."/>
            <person name="Abouelleil A."/>
            <person name="Alvarado L."/>
            <person name="Berlin A.M."/>
            <person name="Chapman S.B."/>
            <person name="Gainer-Dewar J."/>
            <person name="Goldberg J."/>
            <person name="Gnerre S."/>
            <person name="Griggs A."/>
            <person name="Gujja S."/>
            <person name="Hansen M."/>
            <person name="Howarth C."/>
            <person name="Imamovic A."/>
            <person name="Ireland A."/>
            <person name="Larimer J."/>
            <person name="McCowan C."/>
            <person name="Murphy C."/>
            <person name="Pearson M."/>
            <person name="Poon T.W."/>
            <person name="Priest M."/>
            <person name="Roberts A."/>
            <person name="Saif S."/>
            <person name="Shea T."/>
            <person name="Sykes S."/>
            <person name="Wortman J."/>
            <person name="Nusbaum C."/>
            <person name="Birren B."/>
        </authorList>
    </citation>
    <scope>NUCLEOTIDE SEQUENCE [LARGE SCALE GENOMIC DNA]</scope>
    <source>
        <strain evidence="1 2">CIP 107465</strain>
    </source>
</reference>
<evidence type="ECO:0000313" key="1">
    <source>
        <dbReference type="EMBL" id="ESK55527.1"/>
    </source>
</evidence>